<gene>
    <name evidence="2" type="ORF">EK386_06015</name>
</gene>
<keyword evidence="1" id="KW-0812">Transmembrane</keyword>
<feature type="transmembrane region" description="Helical" evidence="1">
    <location>
        <begin position="6"/>
        <end position="24"/>
    </location>
</feature>
<feature type="transmembrane region" description="Helical" evidence="1">
    <location>
        <begin position="36"/>
        <end position="55"/>
    </location>
</feature>
<sequence>MDKRRLKFVIPVMVIVTVAAIFMLKNYFSDVPKNHQILIVICASLFSGVLAHGLFAQEVEEEPDPKPADLKKK</sequence>
<comment type="caution">
    <text evidence="2">The sequence shown here is derived from an EMBL/GenBank/DDBJ whole genome shotgun (WGS) entry which is preliminary data.</text>
</comment>
<reference evidence="2 3" key="1">
    <citation type="submission" date="2018-12" db="EMBL/GenBank/DDBJ databases">
        <title>Lysinibacillus antri sp. nov., isolated from a cave soil.</title>
        <authorList>
            <person name="Narsing Rao M.P."/>
            <person name="Zhang H."/>
            <person name="Dong Z.-Y."/>
            <person name="Niu X.-K."/>
            <person name="Zhang K."/>
            <person name="Fang B.-Z."/>
            <person name="Kang Y.-Q."/>
            <person name="Xiao M."/>
            <person name="Li W.-J."/>
        </authorList>
    </citation>
    <scope>NUCLEOTIDE SEQUENCE [LARGE SCALE GENOMIC DNA]</scope>
    <source>
        <strain evidence="2 3">SYSU K30002</strain>
    </source>
</reference>
<dbReference type="Proteomes" id="UP000287910">
    <property type="component" value="Unassembled WGS sequence"/>
</dbReference>
<evidence type="ECO:0000313" key="2">
    <source>
        <dbReference type="EMBL" id="RUL54718.1"/>
    </source>
</evidence>
<evidence type="ECO:0000256" key="1">
    <source>
        <dbReference type="SAM" id="Phobius"/>
    </source>
</evidence>
<evidence type="ECO:0000313" key="3">
    <source>
        <dbReference type="Proteomes" id="UP000287910"/>
    </source>
</evidence>
<dbReference type="EMBL" id="RYYR01000006">
    <property type="protein sequence ID" value="RUL54718.1"/>
    <property type="molecule type" value="Genomic_DNA"/>
</dbReference>
<evidence type="ECO:0008006" key="4">
    <source>
        <dbReference type="Google" id="ProtNLM"/>
    </source>
</evidence>
<dbReference type="RefSeq" id="WP_126658137.1">
    <property type="nucleotide sequence ID" value="NZ_RYYR01000006.1"/>
</dbReference>
<keyword evidence="1" id="KW-1133">Transmembrane helix</keyword>
<keyword evidence="3" id="KW-1185">Reference proteome</keyword>
<proteinExistence type="predicted"/>
<keyword evidence="1" id="KW-0472">Membrane</keyword>
<name>A0A432LDW4_9BACI</name>
<protein>
    <recommendedName>
        <fullName evidence="4">Histidine kinase</fullName>
    </recommendedName>
</protein>
<accession>A0A432LDW4</accession>
<dbReference type="AlphaFoldDB" id="A0A432LDW4"/>
<organism evidence="2 3">
    <name type="scientific">Lysinibacillus antri</name>
    <dbReference type="NCBI Taxonomy" id="2498145"/>
    <lineage>
        <taxon>Bacteria</taxon>
        <taxon>Bacillati</taxon>
        <taxon>Bacillota</taxon>
        <taxon>Bacilli</taxon>
        <taxon>Bacillales</taxon>
        <taxon>Bacillaceae</taxon>
        <taxon>Lysinibacillus</taxon>
    </lineage>
</organism>